<comment type="subcellular location">
    <subcellularLocation>
        <location evidence="1">Cell membrane</location>
        <topology evidence="1">Multi-pass membrane protein</topology>
    </subcellularLocation>
</comment>
<dbReference type="PANTHER" id="PTHR43663">
    <property type="entry name" value="CHROMATE TRANSPORT PROTEIN-RELATED"/>
    <property type="match status" value="1"/>
</dbReference>
<evidence type="ECO:0000256" key="2">
    <source>
        <dbReference type="ARBA" id="ARBA00005262"/>
    </source>
</evidence>
<evidence type="ECO:0000256" key="5">
    <source>
        <dbReference type="ARBA" id="ARBA00022989"/>
    </source>
</evidence>
<feature type="transmembrane region" description="Helical" evidence="7">
    <location>
        <begin position="162"/>
        <end position="182"/>
    </location>
</feature>
<dbReference type="Proteomes" id="UP000435649">
    <property type="component" value="Unassembled WGS sequence"/>
</dbReference>
<comment type="caution">
    <text evidence="8">The sequence shown here is derived from an EMBL/GenBank/DDBJ whole genome shotgun (WGS) entry which is preliminary data.</text>
</comment>
<evidence type="ECO:0000256" key="6">
    <source>
        <dbReference type="ARBA" id="ARBA00023136"/>
    </source>
</evidence>
<dbReference type="PIRSF" id="PIRSF004810">
    <property type="entry name" value="ChrA"/>
    <property type="match status" value="1"/>
</dbReference>
<name>A0A844FY04_9BACT</name>
<dbReference type="InterPro" id="IPR052518">
    <property type="entry name" value="CHR_Transporter"/>
</dbReference>
<dbReference type="InterPro" id="IPR014047">
    <property type="entry name" value="Chr_Tranpt_l_chain"/>
</dbReference>
<keyword evidence="3" id="KW-1003">Cell membrane</keyword>
<feature type="transmembrane region" description="Helical" evidence="7">
    <location>
        <begin position="55"/>
        <end position="79"/>
    </location>
</feature>
<keyword evidence="4 7" id="KW-0812">Transmembrane</keyword>
<evidence type="ECO:0000256" key="1">
    <source>
        <dbReference type="ARBA" id="ARBA00004651"/>
    </source>
</evidence>
<keyword evidence="9" id="KW-1185">Reference proteome</keyword>
<dbReference type="Pfam" id="PF02417">
    <property type="entry name" value="Chromate_transp"/>
    <property type="match status" value="2"/>
</dbReference>
<feature type="transmembrane region" description="Helical" evidence="7">
    <location>
        <begin position="203"/>
        <end position="229"/>
    </location>
</feature>
<sequence>MESELANVPFGKRIRLLFWNFFKIALFVVGGGYAIILAAEEIFVRKLRWLKDGELLEMLTVIQAIPGLTAGNAAIYVGYRTAGQWGALAALVAVALPSYIIICLVSLGFGVIPMENLYVQGAFIGVRTALSALTIVAIVRLWPKVIRGAIGLGAALFTIEAVYFYAVNPAILLGAGIAVGTAHGIRQQLRKNTVNTESGMAEIITLFLLFCWFGLLCFGGGSALMPLYIQELVDSRHWLTLHELSDFAAISQVTPGPIGVNLATFLGFRQGGYFGALICTIGLLLPSYLLMQLALRSLARWEESPVVRGIMDGIGPVTIGLMAATTVIYLELSLFTAPLPWAYLTELATGKLEAYHGPFRLCLGALPIFLLSGWVLYRNKCSIMVTIFGSAALGALLCRI</sequence>
<evidence type="ECO:0000256" key="3">
    <source>
        <dbReference type="ARBA" id="ARBA00022475"/>
    </source>
</evidence>
<evidence type="ECO:0000256" key="4">
    <source>
        <dbReference type="ARBA" id="ARBA00022692"/>
    </source>
</evidence>
<evidence type="ECO:0000256" key="7">
    <source>
        <dbReference type="SAM" id="Phobius"/>
    </source>
</evidence>
<feature type="transmembrane region" description="Helical" evidence="7">
    <location>
        <begin position="316"/>
        <end position="337"/>
    </location>
</feature>
<dbReference type="EMBL" id="VUNS01000001">
    <property type="protein sequence ID" value="MST95622.1"/>
    <property type="molecule type" value="Genomic_DNA"/>
</dbReference>
<feature type="transmembrane region" description="Helical" evidence="7">
    <location>
        <begin position="20"/>
        <end position="43"/>
    </location>
</feature>
<dbReference type="PANTHER" id="PTHR43663:SF1">
    <property type="entry name" value="CHROMATE TRANSPORTER"/>
    <property type="match status" value="1"/>
</dbReference>
<dbReference type="GO" id="GO:0005886">
    <property type="term" value="C:plasma membrane"/>
    <property type="evidence" value="ECO:0007669"/>
    <property type="project" value="UniProtKB-SubCell"/>
</dbReference>
<feature type="transmembrane region" description="Helical" evidence="7">
    <location>
        <begin position="273"/>
        <end position="295"/>
    </location>
</feature>
<proteinExistence type="inferred from homology"/>
<evidence type="ECO:0008006" key="10">
    <source>
        <dbReference type="Google" id="ProtNLM"/>
    </source>
</evidence>
<keyword evidence="6 7" id="KW-0472">Membrane</keyword>
<feature type="transmembrane region" description="Helical" evidence="7">
    <location>
        <begin position="85"/>
        <end position="112"/>
    </location>
</feature>
<evidence type="ECO:0000313" key="8">
    <source>
        <dbReference type="EMBL" id="MST95622.1"/>
    </source>
</evidence>
<keyword evidence="5 7" id="KW-1133">Transmembrane helix</keyword>
<feature type="transmembrane region" description="Helical" evidence="7">
    <location>
        <begin position="124"/>
        <end position="142"/>
    </location>
</feature>
<dbReference type="RefSeq" id="WP_154416697.1">
    <property type="nucleotide sequence ID" value="NZ_VUNS01000001.1"/>
</dbReference>
<comment type="similarity">
    <text evidence="2">Belongs to the chromate ion transporter (CHR) (TC 2.A.51) family.</text>
</comment>
<organism evidence="8 9">
    <name type="scientific">Victivallis lenta</name>
    <dbReference type="NCBI Taxonomy" id="2606640"/>
    <lineage>
        <taxon>Bacteria</taxon>
        <taxon>Pseudomonadati</taxon>
        <taxon>Lentisphaerota</taxon>
        <taxon>Lentisphaeria</taxon>
        <taxon>Victivallales</taxon>
        <taxon>Victivallaceae</taxon>
        <taxon>Victivallis</taxon>
    </lineage>
</organism>
<protein>
    <recommendedName>
        <fullName evidence="10">Chromate transporter</fullName>
    </recommendedName>
</protein>
<evidence type="ECO:0000313" key="9">
    <source>
        <dbReference type="Proteomes" id="UP000435649"/>
    </source>
</evidence>
<feature type="transmembrane region" description="Helical" evidence="7">
    <location>
        <begin position="357"/>
        <end position="377"/>
    </location>
</feature>
<accession>A0A844FY04</accession>
<dbReference type="AlphaFoldDB" id="A0A844FY04"/>
<dbReference type="InterPro" id="IPR003370">
    <property type="entry name" value="Chromate_transpt"/>
</dbReference>
<reference evidence="8 9" key="1">
    <citation type="submission" date="2019-08" db="EMBL/GenBank/DDBJ databases">
        <title>In-depth cultivation of the pig gut microbiome towards novel bacterial diversity and tailored functional studies.</title>
        <authorList>
            <person name="Wylensek D."/>
            <person name="Hitch T.C.A."/>
            <person name="Clavel T."/>
        </authorList>
    </citation>
    <scope>NUCLEOTIDE SEQUENCE [LARGE SCALE GENOMIC DNA]</scope>
    <source>
        <strain evidence="8 9">BBE-744-WT-12</strain>
    </source>
</reference>
<dbReference type="GO" id="GO:0015109">
    <property type="term" value="F:chromate transmembrane transporter activity"/>
    <property type="evidence" value="ECO:0007669"/>
    <property type="project" value="InterPro"/>
</dbReference>
<gene>
    <name evidence="8" type="ORF">FYJ85_00985</name>
</gene>